<evidence type="ECO:0000313" key="8">
    <source>
        <dbReference type="Proteomes" id="UP000198642"/>
    </source>
</evidence>
<dbReference type="FunFam" id="3.40.190.10:FF:000035">
    <property type="entry name" value="Molybdate ABC transporter substrate-binding protein"/>
    <property type="match status" value="1"/>
</dbReference>
<feature type="binding site" evidence="5">
    <location>
        <position position="38"/>
    </location>
    <ligand>
        <name>molybdate</name>
        <dbReference type="ChEBI" id="CHEBI:36264"/>
    </ligand>
</feature>
<feature type="binding site" evidence="5">
    <location>
        <position position="66"/>
    </location>
    <ligand>
        <name>molybdate</name>
        <dbReference type="ChEBI" id="CHEBI:36264"/>
    </ligand>
</feature>
<accession>A0A1I1A0E0</accession>
<keyword evidence="2 5" id="KW-0500">Molybdenum</keyword>
<evidence type="ECO:0000256" key="6">
    <source>
        <dbReference type="SAM" id="SignalP"/>
    </source>
</evidence>
<keyword evidence="4 6" id="KW-0732">Signal</keyword>
<dbReference type="GO" id="GO:1901359">
    <property type="term" value="F:tungstate binding"/>
    <property type="evidence" value="ECO:0007669"/>
    <property type="project" value="UniProtKB-ARBA"/>
</dbReference>
<dbReference type="GO" id="GO:0046872">
    <property type="term" value="F:metal ion binding"/>
    <property type="evidence" value="ECO:0007669"/>
    <property type="project" value="UniProtKB-KW"/>
</dbReference>
<dbReference type="Gene3D" id="3.40.190.10">
    <property type="entry name" value="Periplasmic binding protein-like II"/>
    <property type="match status" value="2"/>
</dbReference>
<name>A0A1I1A0E0_9BACI</name>
<dbReference type="PIRSF" id="PIRSF004846">
    <property type="entry name" value="ModA"/>
    <property type="match status" value="1"/>
</dbReference>
<feature type="binding site" evidence="5">
    <location>
        <position position="193"/>
    </location>
    <ligand>
        <name>molybdate</name>
        <dbReference type="ChEBI" id="CHEBI:36264"/>
    </ligand>
</feature>
<dbReference type="GO" id="GO:0015689">
    <property type="term" value="P:molybdate ion transport"/>
    <property type="evidence" value="ECO:0007669"/>
    <property type="project" value="InterPro"/>
</dbReference>
<dbReference type="STRING" id="237679.SAMN04488072_11441"/>
<reference evidence="7 8" key="1">
    <citation type="submission" date="2016-10" db="EMBL/GenBank/DDBJ databases">
        <authorList>
            <person name="de Groot N.N."/>
        </authorList>
    </citation>
    <scope>NUCLEOTIDE SEQUENCE [LARGE SCALE GENOMIC DNA]</scope>
    <source>
        <strain evidence="7 8">CGMCC 1.3702</strain>
    </source>
</reference>
<keyword evidence="8" id="KW-1185">Reference proteome</keyword>
<dbReference type="PANTHER" id="PTHR30632:SF0">
    <property type="entry name" value="SULFATE-BINDING PROTEIN"/>
    <property type="match status" value="1"/>
</dbReference>
<dbReference type="NCBIfam" id="TIGR01256">
    <property type="entry name" value="modA"/>
    <property type="match status" value="1"/>
</dbReference>
<dbReference type="OrthoDB" id="9785015at2"/>
<dbReference type="Proteomes" id="UP000198642">
    <property type="component" value="Unassembled WGS sequence"/>
</dbReference>
<evidence type="ECO:0000256" key="4">
    <source>
        <dbReference type="ARBA" id="ARBA00022729"/>
    </source>
</evidence>
<protein>
    <submittedName>
        <fullName evidence="7">Molybdate transport system substrate-binding protein</fullName>
    </submittedName>
</protein>
<evidence type="ECO:0000256" key="2">
    <source>
        <dbReference type="ARBA" id="ARBA00022505"/>
    </source>
</evidence>
<dbReference type="SUPFAM" id="SSF53850">
    <property type="entry name" value="Periplasmic binding protein-like II"/>
    <property type="match status" value="1"/>
</dbReference>
<dbReference type="InterPro" id="IPR050682">
    <property type="entry name" value="ModA/WtpA"/>
</dbReference>
<dbReference type="InterPro" id="IPR005950">
    <property type="entry name" value="ModA"/>
</dbReference>
<proteinExistence type="inferred from homology"/>
<comment type="similarity">
    <text evidence="1">Belongs to the bacterial solute-binding protein ModA family.</text>
</comment>
<keyword evidence="3 5" id="KW-0479">Metal-binding</keyword>
<sequence>MRNTKISVFLIIGLLLLAGCSNQEESNETEILVAAASSLSDTLSELKEAFESEHPGTTLTLNYGASGKLSRQILQGAPVDVFLSANQKWMNQLTDEDMIVTNTRTDFIQNRLVLISSQNKSFSINALSDLTTLDTEQIAIGEPESVPAGNYAEQTLRQSGIWESLNNKFVYTNNAQQTLTYVESGNTDIGIVYASDLERSGLVNKLLTIDDKLHDPIFYPAAVTTASQSKEKAEQFIQFLQTDEAQSILQEHGFTS</sequence>
<dbReference type="GO" id="GO:0030973">
    <property type="term" value="F:molybdate ion binding"/>
    <property type="evidence" value="ECO:0007669"/>
    <property type="project" value="TreeGrafter"/>
</dbReference>
<evidence type="ECO:0000256" key="3">
    <source>
        <dbReference type="ARBA" id="ARBA00022723"/>
    </source>
</evidence>
<evidence type="ECO:0000256" key="1">
    <source>
        <dbReference type="ARBA" id="ARBA00009175"/>
    </source>
</evidence>
<feature type="signal peptide" evidence="6">
    <location>
        <begin position="1"/>
        <end position="23"/>
    </location>
</feature>
<feature type="binding site" evidence="5">
    <location>
        <position position="148"/>
    </location>
    <ligand>
        <name>molybdate</name>
        <dbReference type="ChEBI" id="CHEBI:36264"/>
    </ligand>
</feature>
<gene>
    <name evidence="7" type="ORF">SAMN04488072_11441</name>
</gene>
<evidence type="ECO:0000256" key="5">
    <source>
        <dbReference type="PIRSR" id="PIRSR004846-1"/>
    </source>
</evidence>
<organism evidence="7 8">
    <name type="scientific">Lentibacillus halodurans</name>
    <dbReference type="NCBI Taxonomy" id="237679"/>
    <lineage>
        <taxon>Bacteria</taxon>
        <taxon>Bacillati</taxon>
        <taxon>Bacillota</taxon>
        <taxon>Bacilli</taxon>
        <taxon>Bacillales</taxon>
        <taxon>Bacillaceae</taxon>
        <taxon>Lentibacillus</taxon>
    </lineage>
</organism>
<dbReference type="RefSeq" id="WP_090240290.1">
    <property type="nucleotide sequence ID" value="NZ_FOJW01000014.1"/>
</dbReference>
<dbReference type="PROSITE" id="PS51257">
    <property type="entry name" value="PROKAR_LIPOPROTEIN"/>
    <property type="match status" value="1"/>
</dbReference>
<dbReference type="PANTHER" id="PTHR30632">
    <property type="entry name" value="MOLYBDATE-BINDING PERIPLASMIC PROTEIN"/>
    <property type="match status" value="1"/>
</dbReference>
<evidence type="ECO:0000313" key="7">
    <source>
        <dbReference type="EMBL" id="SFB30038.1"/>
    </source>
</evidence>
<dbReference type="Pfam" id="PF13531">
    <property type="entry name" value="SBP_bac_11"/>
    <property type="match status" value="1"/>
</dbReference>
<feature type="chain" id="PRO_5039443213" evidence="6">
    <location>
        <begin position="24"/>
        <end position="256"/>
    </location>
</feature>
<dbReference type="AlphaFoldDB" id="A0A1I1A0E0"/>
<dbReference type="EMBL" id="FOJW01000014">
    <property type="protein sequence ID" value="SFB30038.1"/>
    <property type="molecule type" value="Genomic_DNA"/>
</dbReference>